<organism evidence="2 3">
    <name type="scientific">Actinomadura luteofluorescens</name>
    <dbReference type="NCBI Taxonomy" id="46163"/>
    <lineage>
        <taxon>Bacteria</taxon>
        <taxon>Bacillati</taxon>
        <taxon>Actinomycetota</taxon>
        <taxon>Actinomycetes</taxon>
        <taxon>Streptosporangiales</taxon>
        <taxon>Thermomonosporaceae</taxon>
        <taxon>Actinomadura</taxon>
    </lineage>
</organism>
<evidence type="ECO:0000256" key="1">
    <source>
        <dbReference type="SAM" id="Phobius"/>
    </source>
</evidence>
<feature type="transmembrane region" description="Helical" evidence="1">
    <location>
        <begin position="12"/>
        <end position="33"/>
    </location>
</feature>
<dbReference type="Proteomes" id="UP000529783">
    <property type="component" value="Unassembled WGS sequence"/>
</dbReference>
<comment type="caution">
    <text evidence="2">The sequence shown here is derived from an EMBL/GenBank/DDBJ whole genome shotgun (WGS) entry which is preliminary data.</text>
</comment>
<dbReference type="RefSeq" id="WP_179845838.1">
    <property type="nucleotide sequence ID" value="NZ_BAAASW010000016.1"/>
</dbReference>
<feature type="transmembrane region" description="Helical" evidence="1">
    <location>
        <begin position="45"/>
        <end position="63"/>
    </location>
</feature>
<dbReference type="EMBL" id="JACCBA010000001">
    <property type="protein sequence ID" value="NYD49036.1"/>
    <property type="molecule type" value="Genomic_DNA"/>
</dbReference>
<reference evidence="2 3" key="1">
    <citation type="submission" date="2020-07" db="EMBL/GenBank/DDBJ databases">
        <title>Sequencing the genomes of 1000 actinobacteria strains.</title>
        <authorList>
            <person name="Klenk H.-P."/>
        </authorList>
    </citation>
    <scope>NUCLEOTIDE SEQUENCE [LARGE SCALE GENOMIC DNA]</scope>
    <source>
        <strain evidence="2 3">DSM 40398</strain>
    </source>
</reference>
<keyword evidence="1" id="KW-0472">Membrane</keyword>
<evidence type="ECO:0000313" key="2">
    <source>
        <dbReference type="EMBL" id="NYD49036.1"/>
    </source>
</evidence>
<keyword evidence="3" id="KW-1185">Reference proteome</keyword>
<sequence length="65" mass="6692">MSPVTDQQRARRAGIAAFCLGLLCFAGGLSSLIVNGVNGLNSMNVTLGALDMVVCGVIIFNAGHR</sequence>
<protein>
    <submittedName>
        <fullName evidence="2">ABC-type proline/glycine betaine transport system permease subunit</fullName>
    </submittedName>
</protein>
<dbReference type="AlphaFoldDB" id="A0A7Y9EK51"/>
<proteinExistence type="predicted"/>
<accession>A0A7Y9EK51</accession>
<name>A0A7Y9EK51_9ACTN</name>
<gene>
    <name evidence="2" type="ORF">BJY14_005019</name>
</gene>
<keyword evidence="1" id="KW-0812">Transmembrane</keyword>
<keyword evidence="1" id="KW-1133">Transmembrane helix</keyword>
<evidence type="ECO:0000313" key="3">
    <source>
        <dbReference type="Proteomes" id="UP000529783"/>
    </source>
</evidence>